<dbReference type="Proteomes" id="UP000037109">
    <property type="component" value="Unassembled WGS sequence"/>
</dbReference>
<dbReference type="AlphaFoldDB" id="A0A0M0GB54"/>
<keyword evidence="3" id="KW-1185">Reference proteome</keyword>
<dbReference type="STRING" id="1459.AF332_09290"/>
<evidence type="ECO:0000313" key="2">
    <source>
        <dbReference type="EMBL" id="KON86983.1"/>
    </source>
</evidence>
<dbReference type="PATRIC" id="fig|1459.3.peg.1978"/>
<organism evidence="2 3">
    <name type="scientific">Sporosarcina globispora</name>
    <name type="common">Bacillus globisporus</name>
    <dbReference type="NCBI Taxonomy" id="1459"/>
    <lineage>
        <taxon>Bacteria</taxon>
        <taxon>Bacillati</taxon>
        <taxon>Bacillota</taxon>
        <taxon>Bacilli</taxon>
        <taxon>Bacillales</taxon>
        <taxon>Caryophanaceae</taxon>
        <taxon>Sporosarcina</taxon>
    </lineage>
</organism>
<protein>
    <recommendedName>
        <fullName evidence="4">DUF3679 domain-containing protein</fullName>
    </recommendedName>
</protein>
<dbReference type="EMBL" id="LGUF01000007">
    <property type="protein sequence ID" value="KON86983.1"/>
    <property type="molecule type" value="Genomic_DNA"/>
</dbReference>
<evidence type="ECO:0000313" key="3">
    <source>
        <dbReference type="Proteomes" id="UP000037109"/>
    </source>
</evidence>
<evidence type="ECO:0000256" key="1">
    <source>
        <dbReference type="SAM" id="SignalP"/>
    </source>
</evidence>
<sequence length="114" mass="12791">MKMFMLKALFLAALMFVSVLFGMQQANEGIHRMKGFYDKDFKSALTINETNKGEVQASVLGNDVSSHDLQQKKEKLEEMKAYNFFSSLGKSISEGLSELTEKSVAIITDLITEK</sequence>
<feature type="signal peptide" evidence="1">
    <location>
        <begin position="1"/>
        <end position="26"/>
    </location>
</feature>
<name>A0A0M0GB54_SPOGL</name>
<proteinExistence type="predicted"/>
<accession>A0A0M0GB54</accession>
<feature type="chain" id="PRO_5005599422" description="DUF3679 domain-containing protein" evidence="1">
    <location>
        <begin position="27"/>
        <end position="114"/>
    </location>
</feature>
<comment type="caution">
    <text evidence="2">The sequence shown here is derived from an EMBL/GenBank/DDBJ whole genome shotgun (WGS) entry which is preliminary data.</text>
</comment>
<dbReference type="OrthoDB" id="2941402at2"/>
<dbReference type="RefSeq" id="WP_053434337.1">
    <property type="nucleotide sequence ID" value="NZ_LGUF01000007.1"/>
</dbReference>
<dbReference type="InterPro" id="IPR020534">
    <property type="entry name" value="Uncharacterised_YqxA"/>
</dbReference>
<keyword evidence="1" id="KW-0732">Signal</keyword>
<reference evidence="3" key="1">
    <citation type="submission" date="2015-07" db="EMBL/GenBank/DDBJ databases">
        <title>Fjat-10036 dsm4.</title>
        <authorList>
            <person name="Liu B."/>
            <person name="Wang J."/>
            <person name="Zhu Y."/>
            <person name="Liu G."/>
            <person name="Chen Q."/>
            <person name="Chen Z."/>
            <person name="Lan J."/>
            <person name="Che J."/>
            <person name="Ge C."/>
            <person name="Shi H."/>
            <person name="Pan Z."/>
            <person name="Liu X."/>
        </authorList>
    </citation>
    <scope>NUCLEOTIDE SEQUENCE [LARGE SCALE GENOMIC DNA]</scope>
    <source>
        <strain evidence="3">DSM 4</strain>
    </source>
</reference>
<evidence type="ECO:0008006" key="4">
    <source>
        <dbReference type="Google" id="ProtNLM"/>
    </source>
</evidence>
<gene>
    <name evidence="2" type="ORF">AF332_09290</name>
</gene>
<dbReference type="Pfam" id="PF12438">
    <property type="entry name" value="DUF3679"/>
    <property type="match status" value="1"/>
</dbReference>